<dbReference type="SUPFAM" id="SSF52540">
    <property type="entry name" value="P-loop containing nucleoside triphosphate hydrolases"/>
    <property type="match status" value="1"/>
</dbReference>
<evidence type="ECO:0000259" key="3">
    <source>
        <dbReference type="Pfam" id="PF00685"/>
    </source>
</evidence>
<dbReference type="InterPro" id="IPR027417">
    <property type="entry name" value="P-loop_NTPase"/>
</dbReference>
<dbReference type="Gene3D" id="3.40.50.300">
    <property type="entry name" value="P-loop containing nucleotide triphosphate hydrolases"/>
    <property type="match status" value="1"/>
</dbReference>
<dbReference type="Proteomes" id="UP000694865">
    <property type="component" value="Unplaced"/>
</dbReference>
<evidence type="ECO:0000256" key="1">
    <source>
        <dbReference type="ARBA" id="ARBA00005771"/>
    </source>
</evidence>
<comment type="similarity">
    <text evidence="1">Belongs to the sulfotransferase 1 family.</text>
</comment>
<feature type="domain" description="Sulfotransferase" evidence="3">
    <location>
        <begin position="44"/>
        <end position="283"/>
    </location>
</feature>
<dbReference type="GeneID" id="102809140"/>
<dbReference type="PANTHER" id="PTHR11783">
    <property type="entry name" value="SULFOTRANSFERASE SULT"/>
    <property type="match status" value="1"/>
</dbReference>
<keyword evidence="2" id="KW-0808">Transferase</keyword>
<evidence type="ECO:0000256" key="2">
    <source>
        <dbReference type="ARBA" id="ARBA00022679"/>
    </source>
</evidence>
<dbReference type="RefSeq" id="XP_006820669.1">
    <property type="nucleotide sequence ID" value="XM_006820606.1"/>
</dbReference>
<dbReference type="Pfam" id="PF00685">
    <property type="entry name" value="Sulfotransfer_1"/>
    <property type="match status" value="1"/>
</dbReference>
<name>A0ABM0MKX8_SACKO</name>
<reference evidence="5" key="1">
    <citation type="submission" date="2025-08" db="UniProtKB">
        <authorList>
            <consortium name="RefSeq"/>
        </authorList>
    </citation>
    <scope>IDENTIFICATION</scope>
    <source>
        <tissue evidence="5">Testes</tissue>
    </source>
</reference>
<sequence>MSVRKRSEAHGTDSFVSYRGYFLPPNIEEARLTNRELDKFELTDEDLLVVGFPKSGATRMTLLLREMYDNWGLIEAAGRKVVAQLEWSVSQFHTEGAVGIAKKMFATDPTDMTTSRRLIKTRLPYPIVPEKLREGKICKVIYISRNPKDVCVNYYSFEKSSLPLGEDGEPIPWEAFVQNFAEGLVVYGPWLNHVTEWLKHRDDDNFLHVSYEDLMQKPDTVIRTLAEFIGYPLDEVAVKRLSRFRADGTDKDPDMKGVKKGVIGEWKKHFSEEQSKMFDRDIGMMLKAKNLDFLYTPYQ</sequence>
<keyword evidence="4" id="KW-1185">Reference proteome</keyword>
<evidence type="ECO:0000313" key="5">
    <source>
        <dbReference type="RefSeq" id="XP_006820669.1"/>
    </source>
</evidence>
<dbReference type="InterPro" id="IPR000863">
    <property type="entry name" value="Sulfotransferase_dom"/>
</dbReference>
<organism evidence="4 5">
    <name type="scientific">Saccoglossus kowalevskii</name>
    <name type="common">Acorn worm</name>
    <dbReference type="NCBI Taxonomy" id="10224"/>
    <lineage>
        <taxon>Eukaryota</taxon>
        <taxon>Metazoa</taxon>
        <taxon>Hemichordata</taxon>
        <taxon>Enteropneusta</taxon>
        <taxon>Harrimaniidae</taxon>
        <taxon>Saccoglossus</taxon>
    </lineage>
</organism>
<gene>
    <name evidence="5" type="primary">LOC102809140</name>
</gene>
<protein>
    <submittedName>
        <fullName evidence="5">Sulfotransferase 1C4-like</fullName>
    </submittedName>
</protein>
<accession>A0ABM0MKX8</accession>
<evidence type="ECO:0000313" key="4">
    <source>
        <dbReference type="Proteomes" id="UP000694865"/>
    </source>
</evidence>
<proteinExistence type="inferred from homology"/>